<comment type="caution">
    <text evidence="3">The sequence shown here is derived from an EMBL/GenBank/DDBJ whole genome shotgun (WGS) entry which is preliminary data.</text>
</comment>
<organism evidence="3 4">
    <name type="scientific">Araneus ventricosus</name>
    <name type="common">Orbweaver spider</name>
    <name type="synonym">Epeira ventricosa</name>
    <dbReference type="NCBI Taxonomy" id="182803"/>
    <lineage>
        <taxon>Eukaryota</taxon>
        <taxon>Metazoa</taxon>
        <taxon>Ecdysozoa</taxon>
        <taxon>Arthropoda</taxon>
        <taxon>Chelicerata</taxon>
        <taxon>Arachnida</taxon>
        <taxon>Araneae</taxon>
        <taxon>Araneomorphae</taxon>
        <taxon>Entelegynae</taxon>
        <taxon>Araneoidea</taxon>
        <taxon>Araneidae</taxon>
        <taxon>Araneus</taxon>
    </lineage>
</organism>
<accession>A0A4Y2DAZ2</accession>
<dbReference type="PROSITE" id="PS50994">
    <property type="entry name" value="INTEGRASE"/>
    <property type="match status" value="1"/>
</dbReference>
<dbReference type="OrthoDB" id="8014450at2759"/>
<feature type="region of interest" description="Disordered" evidence="1">
    <location>
        <begin position="95"/>
        <end position="120"/>
    </location>
</feature>
<dbReference type="InterPro" id="IPR001584">
    <property type="entry name" value="Integrase_cat-core"/>
</dbReference>
<evidence type="ECO:0000313" key="4">
    <source>
        <dbReference type="Proteomes" id="UP000499080"/>
    </source>
</evidence>
<dbReference type="EMBL" id="BGPR01000325">
    <property type="protein sequence ID" value="GBM13277.1"/>
    <property type="molecule type" value="Genomic_DNA"/>
</dbReference>
<dbReference type="PANTHER" id="PTHR37984">
    <property type="entry name" value="PROTEIN CBG26694"/>
    <property type="match status" value="1"/>
</dbReference>
<proteinExistence type="predicted"/>
<evidence type="ECO:0000313" key="3">
    <source>
        <dbReference type="EMBL" id="GBM13277.1"/>
    </source>
</evidence>
<dbReference type="GO" id="GO:0003676">
    <property type="term" value="F:nucleic acid binding"/>
    <property type="evidence" value="ECO:0007669"/>
    <property type="project" value="InterPro"/>
</dbReference>
<keyword evidence="4" id="KW-1185">Reference proteome</keyword>
<protein>
    <recommendedName>
        <fullName evidence="2">Integrase catalytic domain-containing protein</fullName>
    </recommendedName>
</protein>
<dbReference type="AlphaFoldDB" id="A0A4Y2DAZ2"/>
<dbReference type="SUPFAM" id="SSF53098">
    <property type="entry name" value="Ribonuclease H-like"/>
    <property type="match status" value="1"/>
</dbReference>
<dbReference type="InterPro" id="IPR036397">
    <property type="entry name" value="RNaseH_sf"/>
</dbReference>
<dbReference type="PANTHER" id="PTHR37984:SF5">
    <property type="entry name" value="PROTEIN NYNRIN-LIKE"/>
    <property type="match status" value="1"/>
</dbReference>
<sequence length="290" mass="33261">MLAIIESEKYLELFVRVKIVTDSAAFQKTLEKKELAPKVSSWALFLEEFNHEIVHRSGNFMRHVDVLSRNTVLMITDPALHKRLYLDINTNTRTQDESQEQQIDRKETNTSGLFGPEVTSTREGKKISPLQFPVGIKSLTHGKGKGFLNPIPKENIPLNIYYIDFIGPLPSTNKRYQHIVTVVDVFTKFTWFYPVKSPFSQEAIDKLKLQQTIFGNPSRIITDKGSVFTANEFETYCSEEGIQHLTITTGIPRGNGQIERKRRTLSHDDPMKSFRHFSNVQRVINSSTSR</sequence>
<dbReference type="Gene3D" id="3.30.420.10">
    <property type="entry name" value="Ribonuclease H-like superfamily/Ribonuclease H"/>
    <property type="match status" value="1"/>
</dbReference>
<name>A0A4Y2DAZ2_ARAVE</name>
<evidence type="ECO:0000259" key="2">
    <source>
        <dbReference type="PROSITE" id="PS50994"/>
    </source>
</evidence>
<dbReference type="InterPro" id="IPR012337">
    <property type="entry name" value="RNaseH-like_sf"/>
</dbReference>
<feature type="domain" description="Integrase catalytic" evidence="2">
    <location>
        <begin position="153"/>
        <end position="265"/>
    </location>
</feature>
<dbReference type="Proteomes" id="UP000499080">
    <property type="component" value="Unassembled WGS sequence"/>
</dbReference>
<dbReference type="Pfam" id="PF00665">
    <property type="entry name" value="rve"/>
    <property type="match status" value="1"/>
</dbReference>
<reference evidence="3 4" key="1">
    <citation type="journal article" date="2019" name="Sci. Rep.">
        <title>Orb-weaving spider Araneus ventricosus genome elucidates the spidroin gene catalogue.</title>
        <authorList>
            <person name="Kono N."/>
            <person name="Nakamura H."/>
            <person name="Ohtoshi R."/>
            <person name="Moran D.A.P."/>
            <person name="Shinohara A."/>
            <person name="Yoshida Y."/>
            <person name="Fujiwara M."/>
            <person name="Mori M."/>
            <person name="Tomita M."/>
            <person name="Arakawa K."/>
        </authorList>
    </citation>
    <scope>NUCLEOTIDE SEQUENCE [LARGE SCALE GENOMIC DNA]</scope>
</reference>
<evidence type="ECO:0000256" key="1">
    <source>
        <dbReference type="SAM" id="MobiDB-lite"/>
    </source>
</evidence>
<dbReference type="GO" id="GO:0015074">
    <property type="term" value="P:DNA integration"/>
    <property type="evidence" value="ECO:0007669"/>
    <property type="project" value="InterPro"/>
</dbReference>
<gene>
    <name evidence="3" type="ORF">AVEN_226266_1</name>
</gene>
<dbReference type="InterPro" id="IPR050951">
    <property type="entry name" value="Retrovirus_Pol_polyprotein"/>
</dbReference>